<dbReference type="eggNOG" id="KOG1987">
    <property type="taxonomic scope" value="Eukaryota"/>
</dbReference>
<dbReference type="Gramene" id="Bo4g188220.1">
    <property type="protein sequence ID" value="Bo4g188220.1"/>
    <property type="gene ID" value="Bo4g188220"/>
</dbReference>
<dbReference type="InterPro" id="IPR050804">
    <property type="entry name" value="MCC"/>
</dbReference>
<keyword evidence="2" id="KW-1185">Reference proteome</keyword>
<reference evidence="1 2" key="1">
    <citation type="journal article" date="2014" name="Genome Biol.">
        <title>Transcriptome and methylome profiling reveals relics of genome dominance in the mesopolyploid Brassica oleracea.</title>
        <authorList>
            <person name="Parkin I.A."/>
            <person name="Koh C."/>
            <person name="Tang H."/>
            <person name="Robinson S.J."/>
            <person name="Kagale S."/>
            <person name="Clarke W.E."/>
            <person name="Town C.D."/>
            <person name="Nixon J."/>
            <person name="Krishnakumar V."/>
            <person name="Bidwell S.L."/>
            <person name="Denoeud F."/>
            <person name="Belcram H."/>
            <person name="Links M.G."/>
            <person name="Just J."/>
            <person name="Clarke C."/>
            <person name="Bender T."/>
            <person name="Huebert T."/>
            <person name="Mason A.S."/>
            <person name="Pires J.C."/>
            <person name="Barker G."/>
            <person name="Moore J."/>
            <person name="Walley P.G."/>
            <person name="Manoli S."/>
            <person name="Batley J."/>
            <person name="Edwards D."/>
            <person name="Nelson M.N."/>
            <person name="Wang X."/>
            <person name="Paterson A.H."/>
            <person name="King G."/>
            <person name="Bancroft I."/>
            <person name="Chalhoub B."/>
            <person name="Sharpe A.G."/>
        </authorList>
    </citation>
    <scope>NUCLEOTIDE SEQUENCE</scope>
    <source>
        <strain evidence="1 2">cv. TO1000</strain>
    </source>
</reference>
<reference evidence="1" key="2">
    <citation type="submission" date="2015-03" db="UniProtKB">
        <authorList>
            <consortium name="EnsemblPlants"/>
        </authorList>
    </citation>
    <scope>IDENTIFICATION</scope>
</reference>
<name>A0A0D3C556_BRAOL</name>
<evidence type="ECO:0000313" key="2">
    <source>
        <dbReference type="Proteomes" id="UP000032141"/>
    </source>
</evidence>
<dbReference type="Proteomes" id="UP000032141">
    <property type="component" value="Chromosome C4"/>
</dbReference>
<organism evidence="1 2">
    <name type="scientific">Brassica oleracea var. oleracea</name>
    <dbReference type="NCBI Taxonomy" id="109376"/>
    <lineage>
        <taxon>Eukaryota</taxon>
        <taxon>Viridiplantae</taxon>
        <taxon>Streptophyta</taxon>
        <taxon>Embryophyta</taxon>
        <taxon>Tracheophyta</taxon>
        <taxon>Spermatophyta</taxon>
        <taxon>Magnoliopsida</taxon>
        <taxon>eudicotyledons</taxon>
        <taxon>Gunneridae</taxon>
        <taxon>Pentapetalae</taxon>
        <taxon>rosids</taxon>
        <taxon>malvids</taxon>
        <taxon>Brassicales</taxon>
        <taxon>Brassicaceae</taxon>
        <taxon>Brassiceae</taxon>
        <taxon>Brassica</taxon>
    </lineage>
</organism>
<dbReference type="PANTHER" id="PTHR46236">
    <property type="entry name" value="TRAF-LIKE SUPERFAMILY PROTEIN"/>
    <property type="match status" value="1"/>
</dbReference>
<protein>
    <submittedName>
        <fullName evidence="1">Uncharacterized protein</fullName>
    </submittedName>
</protein>
<dbReference type="HOGENOM" id="CLU_1818500_0_0_1"/>
<dbReference type="AlphaFoldDB" id="A0A0D3C556"/>
<evidence type="ECO:0000313" key="1">
    <source>
        <dbReference type="EnsemblPlants" id="Bo4g188220.1"/>
    </source>
</evidence>
<proteinExistence type="predicted"/>
<dbReference type="PANTHER" id="PTHR46236:SF33">
    <property type="entry name" value="MEPRIN AND TRAF-LIKE DOMAIN-CONTAINING PROTEIN-RELATED"/>
    <property type="match status" value="1"/>
</dbReference>
<accession>A0A0D3C556</accession>
<dbReference type="EnsemblPlants" id="Bo4g188220.1">
    <property type="protein sequence ID" value="Bo4g188220.1"/>
    <property type="gene ID" value="Bo4g188220"/>
</dbReference>
<sequence length="142" mass="16622">MSRKHKRNLLRLQKATDKINLTIHAIAKSEKYILDSAAEYGNKASNLESDLSESDVSWYLQRKEWCLEVAKKYADMRHVSLDQTMCQSLLELSREDLMQADVALYYLKDSGFELDWLEKKLDQVQEKKEKEMSCLAILQETE</sequence>